<protein>
    <submittedName>
        <fullName evidence="5">Transcriptional regulator</fullName>
    </submittedName>
</protein>
<proteinExistence type="predicted"/>
<evidence type="ECO:0000259" key="4">
    <source>
        <dbReference type="PROSITE" id="PS50987"/>
    </source>
</evidence>
<dbReference type="Gene3D" id="1.10.10.10">
    <property type="entry name" value="Winged helix-like DNA-binding domain superfamily/Winged helix DNA-binding domain"/>
    <property type="match status" value="1"/>
</dbReference>
<accession>A0A918R589</accession>
<dbReference type="PANTHER" id="PTHR43132">
    <property type="entry name" value="ARSENICAL RESISTANCE OPERON REPRESSOR ARSR-RELATED"/>
    <property type="match status" value="1"/>
</dbReference>
<dbReference type="InterPro" id="IPR012318">
    <property type="entry name" value="HTH_CRP"/>
</dbReference>
<dbReference type="InterPro" id="IPR051011">
    <property type="entry name" value="Metal_resp_trans_reg"/>
</dbReference>
<dbReference type="RefSeq" id="WP_190057223.1">
    <property type="nucleotide sequence ID" value="NZ_BMWH01000006.1"/>
</dbReference>
<feature type="domain" description="HTH arsR-type" evidence="4">
    <location>
        <begin position="243"/>
        <end position="330"/>
    </location>
</feature>
<dbReference type="InterPro" id="IPR036388">
    <property type="entry name" value="WH-like_DNA-bd_sf"/>
</dbReference>
<dbReference type="AlphaFoldDB" id="A0A918R589"/>
<sequence>MISFVLGVEDLADTWFAVSPLHEAVVALRVLRAPGLFPLHARWRADVLRRLDPADARLLAALVGDALTLPDFLTPRPVSAAPTLEEELAAVRATPPEIVRRDLAAAHAPAPLPPALRAVTAPGDAPVAELLEELVALLRRYWETALAPLWPRMRLVLEADVTYRARQLATGGPHRLFTELHPHLRWRDDGVLDIARMIGRHRVQAAGRGLRLVPSLFAHQPAPPVSAEEPPSLAYPGRGAATLWEPAPPTGAPALAALLGAPRTTLLRMLADPLPTVELARRLGVTPSAVSQHLRVLHAAGLVTRARDGRHVLYRRSPLGDRLAAGDDGP</sequence>
<dbReference type="EMBL" id="BMWH01000006">
    <property type="protein sequence ID" value="GGZ83925.1"/>
    <property type="molecule type" value="Genomic_DNA"/>
</dbReference>
<dbReference type="InterPro" id="IPR001845">
    <property type="entry name" value="HTH_ArsR_DNA-bd_dom"/>
</dbReference>
<dbReference type="SMART" id="SM00418">
    <property type="entry name" value="HTH_ARSR"/>
    <property type="match status" value="1"/>
</dbReference>
<dbReference type="Proteomes" id="UP000623010">
    <property type="component" value="Unassembled WGS sequence"/>
</dbReference>
<dbReference type="PRINTS" id="PR00778">
    <property type="entry name" value="HTHARSR"/>
</dbReference>
<dbReference type="CDD" id="cd00090">
    <property type="entry name" value="HTH_ARSR"/>
    <property type="match status" value="1"/>
</dbReference>
<dbReference type="PANTHER" id="PTHR43132:SF6">
    <property type="entry name" value="HTH-TYPE TRANSCRIPTIONAL REPRESSOR CZRA"/>
    <property type="match status" value="1"/>
</dbReference>
<organism evidence="5 6">
    <name type="scientific">Streptomyces echinoruber</name>
    <dbReference type="NCBI Taxonomy" id="68898"/>
    <lineage>
        <taxon>Bacteria</taxon>
        <taxon>Bacillati</taxon>
        <taxon>Actinomycetota</taxon>
        <taxon>Actinomycetes</taxon>
        <taxon>Kitasatosporales</taxon>
        <taxon>Streptomycetaceae</taxon>
        <taxon>Streptomyces</taxon>
    </lineage>
</organism>
<evidence type="ECO:0000256" key="1">
    <source>
        <dbReference type="ARBA" id="ARBA00023015"/>
    </source>
</evidence>
<keyword evidence="6" id="KW-1185">Reference proteome</keyword>
<dbReference type="SMART" id="SM00419">
    <property type="entry name" value="HTH_CRP"/>
    <property type="match status" value="1"/>
</dbReference>
<dbReference type="InterPro" id="IPR011991">
    <property type="entry name" value="ArsR-like_HTH"/>
</dbReference>
<dbReference type="PROSITE" id="PS50987">
    <property type="entry name" value="HTH_ARSR_2"/>
    <property type="match status" value="1"/>
</dbReference>
<keyword evidence="3" id="KW-0804">Transcription</keyword>
<reference evidence="5" key="2">
    <citation type="submission" date="2020-09" db="EMBL/GenBank/DDBJ databases">
        <authorList>
            <person name="Sun Q."/>
            <person name="Ohkuma M."/>
        </authorList>
    </citation>
    <scope>NUCLEOTIDE SEQUENCE</scope>
    <source>
        <strain evidence="5">JCM 5016</strain>
    </source>
</reference>
<keyword evidence="1" id="KW-0805">Transcription regulation</keyword>
<dbReference type="GO" id="GO:0003677">
    <property type="term" value="F:DNA binding"/>
    <property type="evidence" value="ECO:0007669"/>
    <property type="project" value="UniProtKB-KW"/>
</dbReference>
<gene>
    <name evidence="5" type="ORF">GCM10010389_22480</name>
</gene>
<comment type="caution">
    <text evidence="5">The sequence shown here is derived from an EMBL/GenBank/DDBJ whole genome shotgun (WGS) entry which is preliminary data.</text>
</comment>
<reference evidence="5" key="1">
    <citation type="journal article" date="2014" name="Int. J. Syst. Evol. Microbiol.">
        <title>Complete genome sequence of Corynebacterium casei LMG S-19264T (=DSM 44701T), isolated from a smear-ripened cheese.</title>
        <authorList>
            <consortium name="US DOE Joint Genome Institute (JGI-PGF)"/>
            <person name="Walter F."/>
            <person name="Albersmeier A."/>
            <person name="Kalinowski J."/>
            <person name="Ruckert C."/>
        </authorList>
    </citation>
    <scope>NUCLEOTIDE SEQUENCE</scope>
    <source>
        <strain evidence="5">JCM 5016</strain>
    </source>
</reference>
<evidence type="ECO:0000313" key="6">
    <source>
        <dbReference type="Proteomes" id="UP000623010"/>
    </source>
</evidence>
<name>A0A918R589_9ACTN</name>
<dbReference type="NCBIfam" id="NF033788">
    <property type="entry name" value="HTH_metalloreg"/>
    <property type="match status" value="1"/>
</dbReference>
<evidence type="ECO:0000256" key="3">
    <source>
        <dbReference type="ARBA" id="ARBA00023163"/>
    </source>
</evidence>
<keyword evidence="2" id="KW-0238">DNA-binding</keyword>
<dbReference type="InterPro" id="IPR036390">
    <property type="entry name" value="WH_DNA-bd_sf"/>
</dbReference>
<evidence type="ECO:0000256" key="2">
    <source>
        <dbReference type="ARBA" id="ARBA00023125"/>
    </source>
</evidence>
<evidence type="ECO:0000313" key="5">
    <source>
        <dbReference type="EMBL" id="GGZ83925.1"/>
    </source>
</evidence>
<dbReference type="GO" id="GO:0003700">
    <property type="term" value="F:DNA-binding transcription factor activity"/>
    <property type="evidence" value="ECO:0007669"/>
    <property type="project" value="InterPro"/>
</dbReference>
<dbReference type="Pfam" id="PF01022">
    <property type="entry name" value="HTH_5"/>
    <property type="match status" value="1"/>
</dbReference>
<dbReference type="SUPFAM" id="SSF46785">
    <property type="entry name" value="Winged helix' DNA-binding domain"/>
    <property type="match status" value="1"/>
</dbReference>